<dbReference type="Gene3D" id="1.10.10.10">
    <property type="entry name" value="Winged helix-like DNA-binding domain superfamily/Winged helix DNA-binding domain"/>
    <property type="match status" value="1"/>
</dbReference>
<evidence type="ECO:0000256" key="3">
    <source>
        <dbReference type="ARBA" id="ARBA00022801"/>
    </source>
</evidence>
<feature type="compositionally biased region" description="Polar residues" evidence="11">
    <location>
        <begin position="1045"/>
        <end position="1060"/>
    </location>
</feature>
<keyword evidence="3" id="KW-0378">Hydrolase</keyword>
<evidence type="ECO:0000256" key="5">
    <source>
        <dbReference type="ARBA" id="ARBA00022840"/>
    </source>
</evidence>
<dbReference type="GO" id="GO:0005524">
    <property type="term" value="F:ATP binding"/>
    <property type="evidence" value="ECO:0007669"/>
    <property type="project" value="UniProtKB-KW"/>
</dbReference>
<dbReference type="InterPro" id="IPR057842">
    <property type="entry name" value="WH_MER3"/>
</dbReference>
<protein>
    <recommendedName>
        <fullName evidence="9">DNA 3'-5' helicase</fullName>
        <ecNumber evidence="9">5.6.2.4</ecNumber>
    </recommendedName>
</protein>
<comment type="catalytic activity">
    <reaction evidence="10">
        <text>ATP + H2O = ADP + phosphate + H(+)</text>
        <dbReference type="Rhea" id="RHEA:13065"/>
        <dbReference type="ChEBI" id="CHEBI:15377"/>
        <dbReference type="ChEBI" id="CHEBI:15378"/>
        <dbReference type="ChEBI" id="CHEBI:30616"/>
        <dbReference type="ChEBI" id="CHEBI:43474"/>
        <dbReference type="ChEBI" id="CHEBI:456216"/>
        <dbReference type="EC" id="5.6.2.4"/>
    </reaction>
</comment>
<feature type="region of interest" description="Disordered" evidence="11">
    <location>
        <begin position="851"/>
        <end position="892"/>
    </location>
</feature>
<comment type="caution">
    <text evidence="13">The sequence shown here is derived from an EMBL/GenBank/DDBJ whole genome shotgun (WGS) entry which is preliminary data.</text>
</comment>
<dbReference type="STRING" id="109895.A0A507EC66"/>
<keyword evidence="2" id="KW-0547">Nucleotide-binding</keyword>
<dbReference type="InterPro" id="IPR004179">
    <property type="entry name" value="Sec63-dom"/>
</dbReference>
<dbReference type="InterPro" id="IPR027417">
    <property type="entry name" value="P-loop_NTPase"/>
</dbReference>
<dbReference type="Gene3D" id="1.10.3380.10">
    <property type="entry name" value="Sec63 N-terminal domain-like domain"/>
    <property type="match status" value="1"/>
</dbReference>
<dbReference type="PANTHER" id="PTHR47835:SF3">
    <property type="entry name" value="HELICASE FOR MEIOSIS 1"/>
    <property type="match status" value="1"/>
</dbReference>
<evidence type="ECO:0000256" key="4">
    <source>
        <dbReference type="ARBA" id="ARBA00022806"/>
    </source>
</evidence>
<dbReference type="SMART" id="SM00490">
    <property type="entry name" value="HELICc"/>
    <property type="match status" value="1"/>
</dbReference>
<accession>A0A507EC66</accession>
<dbReference type="EMBL" id="QEAQ01000011">
    <property type="protein sequence ID" value="TPX60937.1"/>
    <property type="molecule type" value="Genomic_DNA"/>
</dbReference>
<dbReference type="CDD" id="cd18795">
    <property type="entry name" value="SF2_C_Ski2"/>
    <property type="match status" value="1"/>
</dbReference>
<dbReference type="SUPFAM" id="SSF52540">
    <property type="entry name" value="P-loop containing nucleoside triphosphate hydrolases"/>
    <property type="match status" value="2"/>
</dbReference>
<evidence type="ECO:0000256" key="10">
    <source>
        <dbReference type="ARBA" id="ARBA00048988"/>
    </source>
</evidence>
<keyword evidence="4" id="KW-0347">Helicase</keyword>
<dbReference type="AlphaFoldDB" id="A0A507EC66"/>
<dbReference type="SUPFAM" id="SSF158702">
    <property type="entry name" value="Sec63 N-terminal domain-like"/>
    <property type="match status" value="1"/>
</dbReference>
<name>A0A507EC66_9FUNG</name>
<dbReference type="SMART" id="SM00973">
    <property type="entry name" value="Sec63"/>
    <property type="match status" value="1"/>
</dbReference>
<dbReference type="InterPro" id="IPR001650">
    <property type="entry name" value="Helicase_C-like"/>
</dbReference>
<keyword evidence="5" id="KW-0067">ATP-binding</keyword>
<dbReference type="InterPro" id="IPR052247">
    <property type="entry name" value="Meiotic_Crossover_Helicase"/>
</dbReference>
<dbReference type="PROSITE" id="PS51194">
    <property type="entry name" value="HELICASE_CTER"/>
    <property type="match status" value="1"/>
</dbReference>
<evidence type="ECO:0000259" key="12">
    <source>
        <dbReference type="PROSITE" id="PS51194"/>
    </source>
</evidence>
<sequence length="1229" mass="137219">MGLLRLILIDECHILNEPIRGATLEVIVSRMKTVNLELQRDKTKHMPHFAQNMRFLALSATAPNIGDIAAWLKDSKGASAEIRVFGEEYRPIQLRKEVLSFFSNTSNYFQFESTLDYKLSEVIEKFSNNKPTLVFCSTRRSVTLAAERLFKQCTELVHATGICGPMHPFVKTRQQSEKLRDMQGKLAEKKLAQLVLHGIAYHNGGLTHDDRNLVESAFRDGFLSVICATSTLAVGVNLPAHLVIIKGTMQYNGTGYAPYSEFDITQMLGRAGRPQFDDSGTAVIMTDLANVHKYQDMVTGKQIIESSLHENLIEHLNSEVVLGSINSFESASEWLQSSFLYVRMRKNPAHYKLKNCSNVEGKLSAEKRLESICLRDLELLNTHGLVRLLEEQKTLGTTAYGQSMMKYYIKFKTAVSVLQLQSKATLRDALETLCKAEEFSEIHFRGDKTQLNLLNKNKSIRFPLKGRVSSVDQKVNVLIQCCLGSISIADQKSHLALETTSIMTQATRVARFMTDVCHEKGNAIALMSTLELCCMAKTWENSPFLLKQIDSIGPSIARMLANAGISTFEKLEKTDPRHLEFTVNRNPPFGNKVLELASFFPRFSLEVAQFKELARPTEVELFINTGLSNRDVARIYGKRGQHYAAFIAATSDHNLVDYRRIPLKQLKDGESFRLRVKLTNPNERILCVLMHEDFVGLDVRKEVVPDVKAIHFRNMRQAQISDSPTPAQSGRLIKDAPDQDDGYEDFGDDIMLDDSQIAALIANASETEHGALKPTPAEKIGQKDSHSARISLFSSDEDDFPALPPPFMSDFGRQMEGGNPKLSEPHVRQSEHRGWILAASEKGMYPAGTSVETNKDKNHKSYHNSSDQMMVTPVRPKKPEMSGLPSDKAYKRDGQEDLLTFRARIAEAADTPVEISSPSAFFDLEAQSNWHQPDSSPLAEIEGEFDGWLVGDDEHIETTLSSDNDVQHKKCRVGKAGPLAEEGGESSDYNDSPLKKRQYKRRAIIEPDSSDSDNNQVPAKSLETLMRGSSFRQTSDRSESGPSFRGSSGNQRRPWTNTSFDFVKSTVPRGPQGELDALNRLHERTTSQNPLAPRSFQTSHLRQLSQIANTTPLDPQQKLGEHSRNNLTVTESFSKNTKPAVNTHSSSQSRAALSQWIRGLKVEDYAEPLCQSQPASGATGGRFERSATSEAILSYQNNCETPDTPAKESFIADIGFSGNTVKDIFADLF</sequence>
<keyword evidence="7" id="KW-0469">Meiosis</keyword>
<evidence type="ECO:0000313" key="13">
    <source>
        <dbReference type="EMBL" id="TPX60937.1"/>
    </source>
</evidence>
<gene>
    <name evidence="13" type="ORF">PhCBS80983_g01485</name>
</gene>
<evidence type="ECO:0000313" key="14">
    <source>
        <dbReference type="Proteomes" id="UP000318582"/>
    </source>
</evidence>
<dbReference type="Pfam" id="PF02889">
    <property type="entry name" value="Sec63"/>
    <property type="match status" value="1"/>
</dbReference>
<dbReference type="GO" id="GO:0043138">
    <property type="term" value="F:3'-5' DNA helicase activity"/>
    <property type="evidence" value="ECO:0007669"/>
    <property type="project" value="UniProtKB-EC"/>
</dbReference>
<keyword evidence="6" id="KW-0413">Isomerase</keyword>
<dbReference type="PANTHER" id="PTHR47835">
    <property type="entry name" value="HFM1, ATP DEPENDENT DNA HELICASE HOMOLOG"/>
    <property type="match status" value="1"/>
</dbReference>
<evidence type="ECO:0000256" key="6">
    <source>
        <dbReference type="ARBA" id="ARBA00023235"/>
    </source>
</evidence>
<keyword evidence="14" id="KW-1185">Reference proteome</keyword>
<dbReference type="GO" id="GO:0051321">
    <property type="term" value="P:meiotic cell cycle"/>
    <property type="evidence" value="ECO:0007669"/>
    <property type="project" value="UniProtKB-KW"/>
</dbReference>
<evidence type="ECO:0000256" key="11">
    <source>
        <dbReference type="SAM" id="MobiDB-lite"/>
    </source>
</evidence>
<feature type="region of interest" description="Disordered" evidence="11">
    <location>
        <begin position="975"/>
        <end position="996"/>
    </location>
</feature>
<dbReference type="FunFam" id="1.10.10.10:FF:000012">
    <property type="entry name" value="U5 small nuclear ribonucleoprotein helicase"/>
    <property type="match status" value="1"/>
</dbReference>
<dbReference type="InterPro" id="IPR036388">
    <property type="entry name" value="WH-like_DNA-bd_sf"/>
</dbReference>
<proteinExistence type="inferred from homology"/>
<dbReference type="Proteomes" id="UP000318582">
    <property type="component" value="Unassembled WGS sequence"/>
</dbReference>
<feature type="region of interest" description="Disordered" evidence="11">
    <location>
        <begin position="1022"/>
        <end position="1069"/>
    </location>
</feature>
<organism evidence="13 14">
    <name type="scientific">Powellomyces hirtus</name>
    <dbReference type="NCBI Taxonomy" id="109895"/>
    <lineage>
        <taxon>Eukaryota</taxon>
        <taxon>Fungi</taxon>
        <taxon>Fungi incertae sedis</taxon>
        <taxon>Chytridiomycota</taxon>
        <taxon>Chytridiomycota incertae sedis</taxon>
        <taxon>Chytridiomycetes</taxon>
        <taxon>Spizellomycetales</taxon>
        <taxon>Powellomycetaceae</taxon>
        <taxon>Powellomyces</taxon>
    </lineage>
</organism>
<comment type="similarity">
    <text evidence="1">Belongs to the helicase family. SKI2 subfamily.</text>
</comment>
<evidence type="ECO:0000256" key="8">
    <source>
        <dbReference type="ARBA" id="ARBA00034617"/>
    </source>
</evidence>
<dbReference type="EC" id="5.6.2.4" evidence="9"/>
<evidence type="ECO:0000256" key="2">
    <source>
        <dbReference type="ARBA" id="ARBA00022741"/>
    </source>
</evidence>
<dbReference type="Pfam" id="PF23445">
    <property type="entry name" value="WHD_SNRNP200"/>
    <property type="match status" value="1"/>
</dbReference>
<comment type="catalytic activity">
    <reaction evidence="8">
        <text>Couples ATP hydrolysis with the unwinding of duplex DNA by translocating in the 3'-5' direction.</text>
        <dbReference type="EC" id="5.6.2.4"/>
    </reaction>
</comment>
<dbReference type="Gene3D" id="3.40.50.300">
    <property type="entry name" value="P-loop containing nucleotide triphosphate hydrolases"/>
    <property type="match status" value="2"/>
</dbReference>
<reference evidence="13 14" key="1">
    <citation type="journal article" date="2019" name="Sci. Rep.">
        <title>Comparative genomics of chytrid fungi reveal insights into the obligate biotrophic and pathogenic lifestyle of Synchytrium endobioticum.</title>
        <authorList>
            <person name="van de Vossenberg B.T.L.H."/>
            <person name="Warris S."/>
            <person name="Nguyen H.D.T."/>
            <person name="van Gent-Pelzer M.P.E."/>
            <person name="Joly D.L."/>
            <person name="van de Geest H.C."/>
            <person name="Bonants P.J.M."/>
            <person name="Smith D.S."/>
            <person name="Levesque C.A."/>
            <person name="van der Lee T.A.J."/>
        </authorList>
    </citation>
    <scope>NUCLEOTIDE SEQUENCE [LARGE SCALE GENOMIC DNA]</scope>
    <source>
        <strain evidence="13 14">CBS 809.83</strain>
    </source>
</reference>
<evidence type="ECO:0000256" key="9">
    <source>
        <dbReference type="ARBA" id="ARBA00034808"/>
    </source>
</evidence>
<evidence type="ECO:0000256" key="7">
    <source>
        <dbReference type="ARBA" id="ARBA00023254"/>
    </source>
</evidence>
<dbReference type="Gene3D" id="1.10.150.20">
    <property type="entry name" value="5' to 3' exonuclease, C-terminal subdomain"/>
    <property type="match status" value="1"/>
</dbReference>
<evidence type="ECO:0000256" key="1">
    <source>
        <dbReference type="ARBA" id="ARBA00010140"/>
    </source>
</evidence>
<dbReference type="GO" id="GO:0016787">
    <property type="term" value="F:hydrolase activity"/>
    <property type="evidence" value="ECO:0007669"/>
    <property type="project" value="UniProtKB-KW"/>
</dbReference>
<feature type="domain" description="Helicase C-terminal" evidence="12">
    <location>
        <begin position="118"/>
        <end position="320"/>
    </location>
</feature>
<dbReference type="Pfam" id="PF00271">
    <property type="entry name" value="Helicase_C"/>
    <property type="match status" value="1"/>
</dbReference>